<sequence length="150" mass="17204">DEITGNNIKWPKFRGHSGKYIDFSKSPTIEDESQSMDEVCLGNLKEGWYAVTNLDKKVGFGLKWDRKIFPYIWMWRMYGKGCKDGPWWGRVSCMALELCSSFSPIGLDESIKNSTAIMMKPQQEIKTSFMAIAYEKDIDVNKIDINGNVI</sequence>
<name>X1Q361_9ZZZZ</name>
<comment type="caution">
    <text evidence="1">The sequence shown here is derived from an EMBL/GenBank/DDBJ whole genome shotgun (WGS) entry which is preliminary data.</text>
</comment>
<organism evidence="1">
    <name type="scientific">marine sediment metagenome</name>
    <dbReference type="NCBI Taxonomy" id="412755"/>
    <lineage>
        <taxon>unclassified sequences</taxon>
        <taxon>metagenomes</taxon>
        <taxon>ecological metagenomes</taxon>
    </lineage>
</organism>
<reference evidence="1" key="1">
    <citation type="journal article" date="2014" name="Front. Microbiol.">
        <title>High frequency of phylogenetically diverse reductive dehalogenase-homologous genes in deep subseafloor sedimentary metagenomes.</title>
        <authorList>
            <person name="Kawai M."/>
            <person name="Futagami T."/>
            <person name="Toyoda A."/>
            <person name="Takaki Y."/>
            <person name="Nishi S."/>
            <person name="Hori S."/>
            <person name="Arai W."/>
            <person name="Tsubouchi T."/>
            <person name="Morono Y."/>
            <person name="Uchiyama I."/>
            <person name="Ito T."/>
            <person name="Fujiyama A."/>
            <person name="Inagaki F."/>
            <person name="Takami H."/>
        </authorList>
    </citation>
    <scope>NUCLEOTIDE SEQUENCE</scope>
    <source>
        <strain evidence="1">Expedition CK06-06</strain>
    </source>
</reference>
<dbReference type="Gene3D" id="2.70.98.10">
    <property type="match status" value="1"/>
</dbReference>
<gene>
    <name evidence="1" type="ORF">S06H3_59427</name>
</gene>
<accession>X1Q361</accession>
<dbReference type="InterPro" id="IPR014718">
    <property type="entry name" value="GH-type_carb-bd"/>
</dbReference>
<evidence type="ECO:0000313" key="1">
    <source>
        <dbReference type="EMBL" id="GAI49196.1"/>
    </source>
</evidence>
<dbReference type="EMBL" id="BARV01038608">
    <property type="protein sequence ID" value="GAI49196.1"/>
    <property type="molecule type" value="Genomic_DNA"/>
</dbReference>
<feature type="non-terminal residue" evidence="1">
    <location>
        <position position="1"/>
    </location>
</feature>
<protein>
    <submittedName>
        <fullName evidence="1">Uncharacterized protein</fullName>
    </submittedName>
</protein>
<dbReference type="AlphaFoldDB" id="X1Q361"/>
<proteinExistence type="predicted"/>
<dbReference type="GO" id="GO:0030246">
    <property type="term" value="F:carbohydrate binding"/>
    <property type="evidence" value="ECO:0007669"/>
    <property type="project" value="InterPro"/>
</dbReference>